<dbReference type="Proteomes" id="UP000198584">
    <property type="component" value="Unassembled WGS sequence"/>
</dbReference>
<feature type="compositionally biased region" description="Basic and acidic residues" evidence="1">
    <location>
        <begin position="30"/>
        <end position="64"/>
    </location>
</feature>
<feature type="domain" description="NodB homology" evidence="3">
    <location>
        <begin position="104"/>
        <end position="284"/>
    </location>
</feature>
<dbReference type="Gene3D" id="3.20.20.370">
    <property type="entry name" value="Glycoside hydrolase/deacetylase"/>
    <property type="match status" value="1"/>
</dbReference>
<dbReference type="Pfam" id="PF01522">
    <property type="entry name" value="Polysacc_deac_1"/>
    <property type="match status" value="1"/>
</dbReference>
<dbReference type="PROSITE" id="PS51677">
    <property type="entry name" value="NODB"/>
    <property type="match status" value="1"/>
</dbReference>
<keyword evidence="2" id="KW-0732">Signal</keyword>
<dbReference type="GO" id="GO:0005975">
    <property type="term" value="P:carbohydrate metabolic process"/>
    <property type="evidence" value="ECO:0007669"/>
    <property type="project" value="InterPro"/>
</dbReference>
<reference evidence="4 5" key="1">
    <citation type="submission" date="2016-10" db="EMBL/GenBank/DDBJ databases">
        <authorList>
            <person name="de Groot N.N."/>
        </authorList>
    </citation>
    <scope>NUCLEOTIDE SEQUENCE [LARGE SCALE GENOMIC DNA]</scope>
    <source>
        <strain evidence="4 5">CCM7597</strain>
    </source>
</reference>
<dbReference type="RefSeq" id="WP_093046192.1">
    <property type="nucleotide sequence ID" value="NZ_FNQR01000017.1"/>
</dbReference>
<dbReference type="CDD" id="cd10917">
    <property type="entry name" value="CE4_NodB_like_6s_7s"/>
    <property type="match status" value="1"/>
</dbReference>
<protein>
    <submittedName>
        <fullName evidence="4">Peptidoglycan/xylan/chitin deacetylase, PgdA/CDA1 family</fullName>
    </submittedName>
</protein>
<feature type="chain" id="PRO_5038587727" evidence="2">
    <location>
        <begin position="20"/>
        <end position="292"/>
    </location>
</feature>
<evidence type="ECO:0000313" key="4">
    <source>
        <dbReference type="EMBL" id="SEB11401.1"/>
    </source>
</evidence>
<dbReference type="PANTHER" id="PTHR10587">
    <property type="entry name" value="GLYCOSYL TRANSFERASE-RELATED"/>
    <property type="match status" value="1"/>
</dbReference>
<dbReference type="SUPFAM" id="SSF88713">
    <property type="entry name" value="Glycoside hydrolase/deacetylase"/>
    <property type="match status" value="1"/>
</dbReference>
<dbReference type="GO" id="GO:0016810">
    <property type="term" value="F:hydrolase activity, acting on carbon-nitrogen (but not peptide) bonds"/>
    <property type="evidence" value="ECO:0007669"/>
    <property type="project" value="InterPro"/>
</dbReference>
<dbReference type="AlphaFoldDB" id="A0A1H4GQ03"/>
<dbReference type="EMBL" id="FNQR01000017">
    <property type="protein sequence ID" value="SEB11401.1"/>
    <property type="molecule type" value="Genomic_DNA"/>
</dbReference>
<feature type="signal peptide" evidence="2">
    <location>
        <begin position="1"/>
        <end position="19"/>
    </location>
</feature>
<evidence type="ECO:0000313" key="5">
    <source>
        <dbReference type="Proteomes" id="UP000198584"/>
    </source>
</evidence>
<dbReference type="InterPro" id="IPR002509">
    <property type="entry name" value="NODB_dom"/>
</dbReference>
<dbReference type="OrthoDB" id="9806342at2"/>
<dbReference type="InterPro" id="IPR050248">
    <property type="entry name" value="Polysacc_deacetylase_ArnD"/>
</dbReference>
<organism evidence="4 5">
    <name type="scientific">Thalassobacillus cyri</name>
    <dbReference type="NCBI Taxonomy" id="571932"/>
    <lineage>
        <taxon>Bacteria</taxon>
        <taxon>Bacillati</taxon>
        <taxon>Bacillota</taxon>
        <taxon>Bacilli</taxon>
        <taxon>Bacillales</taxon>
        <taxon>Bacillaceae</taxon>
        <taxon>Thalassobacillus</taxon>
    </lineage>
</organism>
<dbReference type="InterPro" id="IPR011330">
    <property type="entry name" value="Glyco_hydro/deAcase_b/a-brl"/>
</dbReference>
<evidence type="ECO:0000256" key="1">
    <source>
        <dbReference type="SAM" id="MobiDB-lite"/>
    </source>
</evidence>
<accession>A0A1H4GQ03</accession>
<keyword evidence="5" id="KW-1185">Reference proteome</keyword>
<sequence>MNKKLVSLLAMVMIGLLGACSTSENVSQDETVKAESKEGTEAPKTEEGETKEADNQSTSKKAEGSEEEASGALAKQAEEIVIEPVYELSGNWAFQPIDGQANEKVALITIDDAPDKYSVEMAKTLKELGAPAIFFVNGHFLDTPEEEKKLKQIHELGFPIGNHTYSHSSLPALTKEQQYEEIIGLNDRVEEIIGERPEFFRAPFGQNTDYTKQLAEEEGMLLMNWTYGYDWEKDYQSASAIAQIMVETPLLTDGANLLMHDREWTANGLEEIVTGLEEKGYELLDPALIKRP</sequence>
<evidence type="ECO:0000256" key="2">
    <source>
        <dbReference type="SAM" id="SignalP"/>
    </source>
</evidence>
<proteinExistence type="predicted"/>
<evidence type="ECO:0000259" key="3">
    <source>
        <dbReference type="PROSITE" id="PS51677"/>
    </source>
</evidence>
<gene>
    <name evidence="4" type="ORF">SAMN05421743_11766</name>
</gene>
<dbReference type="PROSITE" id="PS51257">
    <property type="entry name" value="PROKAR_LIPOPROTEIN"/>
    <property type="match status" value="1"/>
</dbReference>
<name>A0A1H4GQ03_9BACI</name>
<dbReference type="STRING" id="571932.SAMN05421743_11766"/>
<feature type="region of interest" description="Disordered" evidence="1">
    <location>
        <begin position="24"/>
        <end position="74"/>
    </location>
</feature>